<dbReference type="GO" id="GO:0016567">
    <property type="term" value="P:protein ubiquitination"/>
    <property type="evidence" value="ECO:0007669"/>
    <property type="project" value="InterPro"/>
</dbReference>
<dbReference type="InterPro" id="IPR017907">
    <property type="entry name" value="Znf_RING_CS"/>
</dbReference>
<dbReference type="GO" id="GO:0031090">
    <property type="term" value="C:organelle membrane"/>
    <property type="evidence" value="ECO:0007669"/>
    <property type="project" value="UniProtKB-ARBA"/>
</dbReference>
<comment type="subcellular location">
    <subcellularLocation>
        <location evidence="2">Membrane</location>
        <topology evidence="2">Single-pass membrane protein</topology>
    </subcellularLocation>
</comment>
<dbReference type="CDD" id="cd23820">
    <property type="entry name" value="RWD_RNF14"/>
    <property type="match status" value="1"/>
</dbReference>
<comment type="catalytic activity">
    <reaction evidence="1">
        <text>[E2 ubiquitin-conjugating enzyme]-S-ubiquitinyl-L-cysteine + [acceptor protein]-L-lysine = [E2 ubiquitin-conjugating enzyme]-L-cysteine + [acceptor protein]-N(6)-ubiquitinyl-L-lysine.</text>
        <dbReference type="EC" id="2.3.2.31"/>
    </reaction>
</comment>
<dbReference type="PROSITE" id="PS50089">
    <property type="entry name" value="ZF_RING_2"/>
    <property type="match status" value="1"/>
</dbReference>
<dbReference type="CDD" id="cd20341">
    <property type="entry name" value="BRcat_RBR_RNF14"/>
    <property type="match status" value="1"/>
</dbReference>
<dbReference type="RefSeq" id="XP_007315720.1">
    <property type="nucleotide sequence ID" value="XM_007315658.1"/>
</dbReference>
<feature type="domain" description="RING-type" evidence="16">
    <location>
        <begin position="204"/>
        <end position="249"/>
    </location>
</feature>
<dbReference type="InterPro" id="IPR016135">
    <property type="entry name" value="UBQ-conjugating_enzyme/RWD"/>
</dbReference>
<dbReference type="SUPFAM" id="SSF54495">
    <property type="entry name" value="UBC-like"/>
    <property type="match status" value="1"/>
</dbReference>
<keyword evidence="12" id="KW-1133">Transmembrane helix</keyword>
<dbReference type="Pfam" id="PF05773">
    <property type="entry name" value="RWD"/>
    <property type="match status" value="1"/>
</dbReference>
<dbReference type="Pfam" id="PF22191">
    <property type="entry name" value="IBR_1"/>
    <property type="match status" value="1"/>
</dbReference>
<evidence type="ECO:0000256" key="9">
    <source>
        <dbReference type="ARBA" id="ARBA00022771"/>
    </source>
</evidence>
<accession>F8NNV7</accession>
<name>F8NNV7_SERL9</name>
<evidence type="ECO:0000256" key="4">
    <source>
        <dbReference type="ARBA" id="ARBA00012251"/>
    </source>
</evidence>
<keyword evidence="9 15" id="KW-0863">Zinc-finger</keyword>
<evidence type="ECO:0000313" key="18">
    <source>
        <dbReference type="EMBL" id="EGO27629.1"/>
    </source>
</evidence>
<comment type="pathway">
    <text evidence="3">Protein modification; protein ubiquitination.</text>
</comment>
<dbReference type="KEGG" id="sla:SERLADRAFT_446868"/>
<keyword evidence="13" id="KW-0472">Membrane</keyword>
<evidence type="ECO:0000256" key="1">
    <source>
        <dbReference type="ARBA" id="ARBA00001798"/>
    </source>
</evidence>
<keyword evidence="8" id="KW-0677">Repeat</keyword>
<dbReference type="Gene3D" id="3.30.40.10">
    <property type="entry name" value="Zinc/RING finger domain, C3HC4 (zinc finger)"/>
    <property type="match status" value="1"/>
</dbReference>
<dbReference type="InterPro" id="IPR002867">
    <property type="entry name" value="IBR_dom"/>
</dbReference>
<dbReference type="InterPro" id="IPR013083">
    <property type="entry name" value="Znf_RING/FYVE/PHD"/>
</dbReference>
<evidence type="ECO:0000256" key="6">
    <source>
        <dbReference type="ARBA" id="ARBA00022692"/>
    </source>
</evidence>
<dbReference type="FunFam" id="3.30.40.10:FF:000051">
    <property type="entry name" value="RBR-type E3 ubiquitin transferase"/>
    <property type="match status" value="1"/>
</dbReference>
<dbReference type="GeneID" id="18816320"/>
<evidence type="ECO:0000256" key="13">
    <source>
        <dbReference type="ARBA" id="ARBA00023136"/>
    </source>
</evidence>
<dbReference type="SMART" id="SM00647">
    <property type="entry name" value="IBR"/>
    <property type="match status" value="2"/>
</dbReference>
<dbReference type="SUPFAM" id="SSF57850">
    <property type="entry name" value="RING/U-box"/>
    <property type="match status" value="3"/>
</dbReference>
<evidence type="ECO:0000256" key="7">
    <source>
        <dbReference type="ARBA" id="ARBA00022723"/>
    </source>
</evidence>
<organism>
    <name type="scientific">Serpula lacrymans var. lacrymans (strain S7.9)</name>
    <name type="common">Dry rot fungus</name>
    <dbReference type="NCBI Taxonomy" id="578457"/>
    <lineage>
        <taxon>Eukaryota</taxon>
        <taxon>Fungi</taxon>
        <taxon>Dikarya</taxon>
        <taxon>Basidiomycota</taxon>
        <taxon>Agaricomycotina</taxon>
        <taxon>Agaricomycetes</taxon>
        <taxon>Agaricomycetidae</taxon>
        <taxon>Boletales</taxon>
        <taxon>Coniophorineae</taxon>
        <taxon>Serpulaceae</taxon>
        <taxon>Serpula</taxon>
    </lineage>
</organism>
<dbReference type="EC" id="2.3.2.31" evidence="4"/>
<dbReference type="AlphaFoldDB" id="F8NNV7"/>
<dbReference type="SMART" id="SM00591">
    <property type="entry name" value="RWD"/>
    <property type="match status" value="1"/>
</dbReference>
<keyword evidence="6" id="KW-0812">Transmembrane</keyword>
<evidence type="ECO:0000256" key="2">
    <source>
        <dbReference type="ARBA" id="ARBA00004167"/>
    </source>
</evidence>
<dbReference type="HOGENOM" id="CLU_021364_2_2_1"/>
<keyword evidence="7" id="KW-0479">Metal-binding</keyword>
<dbReference type="InterPro" id="IPR047548">
    <property type="entry name" value="Rcat_RBR_RNF14"/>
</dbReference>
<gene>
    <name evidence="18" type="ORF">SERLADRAFT_446868</name>
</gene>
<comment type="similarity">
    <text evidence="14">Belongs to the RBR family. RNF14 subfamily.</text>
</comment>
<evidence type="ECO:0000256" key="10">
    <source>
        <dbReference type="ARBA" id="ARBA00022786"/>
    </source>
</evidence>
<dbReference type="CDD" id="cd23134">
    <property type="entry name" value="RING-HC_ITT1-like"/>
    <property type="match status" value="1"/>
</dbReference>
<feature type="domain" description="RING-type" evidence="17">
    <location>
        <begin position="200"/>
        <end position="456"/>
    </location>
</feature>
<dbReference type="Gene3D" id="1.20.120.1750">
    <property type="match status" value="1"/>
</dbReference>
<evidence type="ECO:0000259" key="16">
    <source>
        <dbReference type="PROSITE" id="PS50089"/>
    </source>
</evidence>
<evidence type="ECO:0000256" key="3">
    <source>
        <dbReference type="ARBA" id="ARBA00004906"/>
    </source>
</evidence>
<dbReference type="InterPro" id="IPR001841">
    <property type="entry name" value="Znf_RING"/>
</dbReference>
<evidence type="ECO:0000256" key="15">
    <source>
        <dbReference type="PROSITE-ProRule" id="PRU00175"/>
    </source>
</evidence>
<keyword evidence="11" id="KW-0862">Zinc</keyword>
<dbReference type="PANTHER" id="PTHR11685">
    <property type="entry name" value="RBR FAMILY RING FINGER AND IBR DOMAIN-CONTAINING"/>
    <property type="match status" value="1"/>
</dbReference>
<sequence>MSTFADIQYDQVDLEQCHAMQLEEWEVLESIYPDCCISSDFSTRYIKLEIPVDLGDSRSVAVTNNKNLSALFPTELAQEISNSIELYDQLSSLPPVLLHISLPAAYPVYAPPEIISLQVTHSWILQVNELQAKLLEMWQSGEGILYNWVEWIRSAEFLPSMNVTEDDFSTLHIPHPAPQLLLPLLKAHDTASKSVQFSQNAYTCSVCLSSYKGARCLQLSCSHIFCRGCLEDFWGLCITEGDIGRVGCPDPACVKNNREADEEEVMRVVSESDLKRWKWLRQKRALEQDPTMIHCPMQFCQTPVPKPKATGDEDSGWARLRTCQACDYSFCAFCRRTWHGPLSECPISFTEVFIIKYMALPENSQGRQDIERRYGASNVRKLIAKYEEEQSNKKWLESSTMGCPGCHVHVEKSLGCNHMTCAKCKQHFCYRCGDKLLASNPYLHFSTPGQPCFSKLFDFTSVDDEWQPVEGFDAL</sequence>
<evidence type="ECO:0000256" key="8">
    <source>
        <dbReference type="ARBA" id="ARBA00022737"/>
    </source>
</evidence>
<dbReference type="OrthoDB" id="1431934at2759"/>
<dbReference type="EMBL" id="GL945431">
    <property type="protein sequence ID" value="EGO27629.1"/>
    <property type="molecule type" value="Genomic_DNA"/>
</dbReference>
<dbReference type="PROSITE" id="PS00518">
    <property type="entry name" value="ZF_RING_1"/>
    <property type="match status" value="1"/>
</dbReference>
<evidence type="ECO:0000256" key="14">
    <source>
        <dbReference type="ARBA" id="ARBA00044508"/>
    </source>
</evidence>
<dbReference type="InterPro" id="IPR044066">
    <property type="entry name" value="TRIAD_supradom"/>
</dbReference>
<keyword evidence="5" id="KW-0808">Transferase</keyword>
<dbReference type="Gene3D" id="3.10.110.10">
    <property type="entry name" value="Ubiquitin Conjugating Enzyme"/>
    <property type="match status" value="1"/>
</dbReference>
<dbReference type="GO" id="GO:0005737">
    <property type="term" value="C:cytoplasm"/>
    <property type="evidence" value="ECO:0007669"/>
    <property type="project" value="UniProtKB-ARBA"/>
</dbReference>
<dbReference type="GO" id="GO:0061630">
    <property type="term" value="F:ubiquitin protein ligase activity"/>
    <property type="evidence" value="ECO:0007669"/>
    <property type="project" value="UniProtKB-EC"/>
</dbReference>
<evidence type="ECO:0000256" key="12">
    <source>
        <dbReference type="ARBA" id="ARBA00022989"/>
    </source>
</evidence>
<keyword evidence="10" id="KW-0833">Ubl conjugation pathway</keyword>
<dbReference type="Proteomes" id="UP000008064">
    <property type="component" value="Unassembled WGS sequence"/>
</dbReference>
<evidence type="ECO:0000256" key="11">
    <source>
        <dbReference type="ARBA" id="ARBA00022833"/>
    </source>
</evidence>
<evidence type="ECO:0000259" key="17">
    <source>
        <dbReference type="PROSITE" id="PS51873"/>
    </source>
</evidence>
<reference evidence="18" key="1">
    <citation type="submission" date="2011-04" db="EMBL/GenBank/DDBJ databases">
        <title>Evolution of plant cell wall degrading machinery underlies the functional diversity of forest fungi.</title>
        <authorList>
            <consortium name="US DOE Joint Genome Institute (JGI-PGF)"/>
            <person name="Eastwood D.C."/>
            <person name="Floudas D."/>
            <person name="Binder M."/>
            <person name="Majcherczyk A."/>
            <person name="Schneider P."/>
            <person name="Aerts A."/>
            <person name="Asiegbu F.O."/>
            <person name="Baker S.E."/>
            <person name="Barry K."/>
            <person name="Bendiksby M."/>
            <person name="Blumentritt M."/>
            <person name="Coutinho P.M."/>
            <person name="Cullen D."/>
            <person name="Cullen D."/>
            <person name="Gathman A."/>
            <person name="Goodell B."/>
            <person name="Henrissat B."/>
            <person name="Ihrmark K."/>
            <person name="Kauserud H."/>
            <person name="Kohler A."/>
            <person name="LaButti K."/>
            <person name="Lapidus A."/>
            <person name="Lavin J.L."/>
            <person name="Lee Y.-H."/>
            <person name="Lindquist E."/>
            <person name="Lilly W."/>
            <person name="Lucas S."/>
            <person name="Morin E."/>
            <person name="Murat C."/>
            <person name="Oguiza J.A."/>
            <person name="Park J."/>
            <person name="Pisabarro A.G."/>
            <person name="Riley R."/>
            <person name="Rosling A."/>
            <person name="Salamov A."/>
            <person name="Schmidt O."/>
            <person name="Schmutz J."/>
            <person name="Skrede I."/>
            <person name="Stenlid J."/>
            <person name="Wiebenga A."/>
            <person name="Xie X."/>
            <person name="Kues U."/>
            <person name="Hibbett D.S."/>
            <person name="Hoffmeister D."/>
            <person name="Hogberg N."/>
            <person name="Martin F."/>
            <person name="Grigoriev I.V."/>
            <person name="Watkinson S.C."/>
        </authorList>
    </citation>
    <scope>NUCLEOTIDE SEQUENCE</scope>
    <source>
        <strain evidence="18">S7.9</strain>
    </source>
</reference>
<dbReference type="CDD" id="cd20354">
    <property type="entry name" value="Rcat_RBR_RNF14"/>
    <property type="match status" value="1"/>
</dbReference>
<proteinExistence type="inferred from homology"/>
<dbReference type="PROSITE" id="PS51873">
    <property type="entry name" value="TRIAD"/>
    <property type="match status" value="1"/>
</dbReference>
<evidence type="ECO:0000256" key="5">
    <source>
        <dbReference type="ARBA" id="ARBA00022679"/>
    </source>
</evidence>
<protein>
    <recommendedName>
        <fullName evidence="4">RBR-type E3 ubiquitin transferase</fullName>
        <ecNumber evidence="4">2.3.2.31</ecNumber>
    </recommendedName>
</protein>
<dbReference type="InterPro" id="IPR006575">
    <property type="entry name" value="RWD_dom"/>
</dbReference>
<dbReference type="GO" id="GO:0008270">
    <property type="term" value="F:zinc ion binding"/>
    <property type="evidence" value="ECO:0007669"/>
    <property type="project" value="UniProtKB-KW"/>
</dbReference>
<dbReference type="InterPro" id="IPR031127">
    <property type="entry name" value="E3_UB_ligase_RBR"/>
</dbReference>
<dbReference type="Pfam" id="PF01485">
    <property type="entry name" value="IBR"/>
    <property type="match status" value="1"/>
</dbReference>